<reference evidence="2" key="2">
    <citation type="submission" date="2023-01" db="EMBL/GenBank/DDBJ databases">
        <authorList>
            <person name="Sun Q."/>
            <person name="Evtushenko L."/>
        </authorList>
    </citation>
    <scope>NUCLEOTIDE SEQUENCE</scope>
    <source>
        <strain evidence="2">VKM B-2347</strain>
    </source>
</reference>
<proteinExistence type="inferred from homology"/>
<dbReference type="PANTHER" id="PTHR36512">
    <property type="entry name" value="D-AMINOPEPTIDASE"/>
    <property type="match status" value="1"/>
</dbReference>
<dbReference type="SUPFAM" id="SSF56266">
    <property type="entry name" value="DmpA/ArgJ-like"/>
    <property type="match status" value="1"/>
</dbReference>
<dbReference type="InterPro" id="IPR016117">
    <property type="entry name" value="ArgJ-like_dom_sf"/>
</dbReference>
<comment type="caution">
    <text evidence="2">The sequence shown here is derived from an EMBL/GenBank/DDBJ whole genome shotgun (WGS) entry which is preliminary data.</text>
</comment>
<dbReference type="Gene3D" id="3.60.70.12">
    <property type="entry name" value="L-amino peptidase D-ALA esterase/amidase"/>
    <property type="match status" value="1"/>
</dbReference>
<dbReference type="PANTHER" id="PTHR36512:SF3">
    <property type="entry name" value="BLR5678 PROTEIN"/>
    <property type="match status" value="1"/>
</dbReference>
<accession>A0A9W6J4T1</accession>
<evidence type="ECO:0000256" key="1">
    <source>
        <dbReference type="ARBA" id="ARBA00007068"/>
    </source>
</evidence>
<reference evidence="2" key="1">
    <citation type="journal article" date="2014" name="Int. J. Syst. Evol. Microbiol.">
        <title>Complete genome sequence of Corynebacterium casei LMG S-19264T (=DSM 44701T), isolated from a smear-ripened cheese.</title>
        <authorList>
            <consortium name="US DOE Joint Genome Institute (JGI-PGF)"/>
            <person name="Walter F."/>
            <person name="Albersmeier A."/>
            <person name="Kalinowski J."/>
            <person name="Ruckert C."/>
        </authorList>
    </citation>
    <scope>NUCLEOTIDE SEQUENCE</scope>
    <source>
        <strain evidence="2">VKM B-2347</strain>
    </source>
</reference>
<comment type="similarity">
    <text evidence="1">Belongs to the peptidase S58 family.</text>
</comment>
<dbReference type="Proteomes" id="UP001143372">
    <property type="component" value="Unassembled WGS sequence"/>
</dbReference>
<dbReference type="RefSeq" id="WP_271169623.1">
    <property type="nucleotide sequence ID" value="NZ_BSFI01000021.1"/>
</dbReference>
<name>A0A9W6J4T1_9HYPH</name>
<dbReference type="AlphaFoldDB" id="A0A9W6J4T1"/>
<sequence>MRLRAGPRNSITDVSGVLVGHADDGRLASGVTAIVFEQPTVASVDVRGGGPGTRETDLLLPERTVQAIDAICLSGGSAFGLDAASGVMAALAEAGRGFQVGSARVPIVPAAILFDLLNGGDKEWGRFPPYRDLGHTAASAASHDFALGSVGAGLGARTANLKGGLGSASSAVEELGVTVGALAVVNALGSATVGDGRHFWAAPFELESEFGGIGPAADVSQDAWFPASKPMAGGHTTIAMVATDAALTKTEARSLAVMAQNGLARALVPCHTPLDGDVVFAAATGHAELSGERVTALTWLGHIAALTLSRAVARGVYEAAGTTPGAQPSWKGLFGS</sequence>
<evidence type="ECO:0000313" key="2">
    <source>
        <dbReference type="EMBL" id="GLK69404.1"/>
    </source>
</evidence>
<keyword evidence="3" id="KW-1185">Reference proteome</keyword>
<gene>
    <name evidence="2" type="ORF">GCM10008179_30420</name>
</gene>
<dbReference type="GO" id="GO:0004177">
    <property type="term" value="F:aminopeptidase activity"/>
    <property type="evidence" value="ECO:0007669"/>
    <property type="project" value="TreeGrafter"/>
</dbReference>
<dbReference type="CDD" id="cd02252">
    <property type="entry name" value="nylC_like"/>
    <property type="match status" value="1"/>
</dbReference>
<dbReference type="Pfam" id="PF03576">
    <property type="entry name" value="Peptidase_S58"/>
    <property type="match status" value="1"/>
</dbReference>
<evidence type="ECO:0000313" key="3">
    <source>
        <dbReference type="Proteomes" id="UP001143372"/>
    </source>
</evidence>
<dbReference type="EMBL" id="BSFI01000021">
    <property type="protein sequence ID" value="GLK69404.1"/>
    <property type="molecule type" value="Genomic_DNA"/>
</dbReference>
<organism evidence="2 3">
    <name type="scientific">Hansschlegelia plantiphila</name>
    <dbReference type="NCBI Taxonomy" id="374655"/>
    <lineage>
        <taxon>Bacteria</taxon>
        <taxon>Pseudomonadati</taxon>
        <taxon>Pseudomonadota</taxon>
        <taxon>Alphaproteobacteria</taxon>
        <taxon>Hyphomicrobiales</taxon>
        <taxon>Methylopilaceae</taxon>
        <taxon>Hansschlegelia</taxon>
    </lineage>
</organism>
<protein>
    <submittedName>
        <fullName evidence="2">Peptidase T4</fullName>
    </submittedName>
</protein>
<dbReference type="InterPro" id="IPR005321">
    <property type="entry name" value="Peptidase_S58_DmpA"/>
</dbReference>